<feature type="transmembrane region" description="Helical" evidence="1">
    <location>
        <begin position="135"/>
        <end position="156"/>
    </location>
</feature>
<evidence type="ECO:0000313" key="3">
    <source>
        <dbReference type="EMBL" id="GAX91040.1"/>
    </source>
</evidence>
<feature type="transmembrane region" description="Helical" evidence="1">
    <location>
        <begin position="25"/>
        <end position="47"/>
    </location>
</feature>
<feature type="transmembrane region" description="Helical" evidence="1">
    <location>
        <begin position="503"/>
        <end position="525"/>
    </location>
</feature>
<proteinExistence type="predicted"/>
<feature type="transmembrane region" description="Helical" evidence="1">
    <location>
        <begin position="423"/>
        <end position="439"/>
    </location>
</feature>
<keyword evidence="1" id="KW-0472">Membrane</keyword>
<dbReference type="NCBIfam" id="TIGR02123">
    <property type="entry name" value="TRAP_fused"/>
    <property type="match status" value="1"/>
</dbReference>
<organism evidence="3 4">
    <name type="scientific">Effusibacillus lacus</name>
    <dbReference type="NCBI Taxonomy" id="1348429"/>
    <lineage>
        <taxon>Bacteria</taxon>
        <taxon>Bacillati</taxon>
        <taxon>Bacillota</taxon>
        <taxon>Bacilli</taxon>
        <taxon>Bacillales</taxon>
        <taxon>Alicyclobacillaceae</taxon>
        <taxon>Effusibacillus</taxon>
    </lineage>
</organism>
<dbReference type="RefSeq" id="WP_231705813.1">
    <property type="nucleotide sequence ID" value="NZ_BDUF01000076.1"/>
</dbReference>
<dbReference type="Proteomes" id="UP000217785">
    <property type="component" value="Unassembled WGS sequence"/>
</dbReference>
<evidence type="ECO:0000259" key="2">
    <source>
        <dbReference type="Pfam" id="PF06808"/>
    </source>
</evidence>
<dbReference type="PANTHER" id="PTHR43849:SF2">
    <property type="entry name" value="BLL3936 PROTEIN"/>
    <property type="match status" value="1"/>
</dbReference>
<reference evidence="4" key="1">
    <citation type="submission" date="2017-07" db="EMBL/GenBank/DDBJ databases">
        <title>Draft genome sequence of Effusibacillus lacus strain skLN1.</title>
        <authorList>
            <person name="Watanabe M."/>
            <person name="Kojima H."/>
            <person name="Fukui M."/>
        </authorList>
    </citation>
    <scope>NUCLEOTIDE SEQUENCE [LARGE SCALE GENOMIC DNA]</scope>
    <source>
        <strain evidence="4">skLN1</strain>
    </source>
</reference>
<feature type="transmembrane region" description="Helical" evidence="1">
    <location>
        <begin position="53"/>
        <end position="69"/>
    </location>
</feature>
<name>A0A292YRE9_9BACL</name>
<feature type="transmembrane region" description="Helical" evidence="1">
    <location>
        <begin position="185"/>
        <end position="202"/>
    </location>
</feature>
<feature type="transmembrane region" description="Helical" evidence="1">
    <location>
        <begin position="81"/>
        <end position="98"/>
    </location>
</feature>
<comment type="caution">
    <text evidence="3">The sequence shown here is derived from an EMBL/GenBank/DDBJ whole genome shotgun (WGS) entry which is preliminary data.</text>
</comment>
<dbReference type="InterPro" id="IPR011853">
    <property type="entry name" value="TRAP_DctM-Dct_fused"/>
</dbReference>
<feature type="transmembrane region" description="Helical" evidence="1">
    <location>
        <begin position="265"/>
        <end position="287"/>
    </location>
</feature>
<feature type="transmembrane region" description="Helical" evidence="1">
    <location>
        <begin position="581"/>
        <end position="600"/>
    </location>
</feature>
<keyword evidence="4" id="KW-1185">Reference proteome</keyword>
<dbReference type="EMBL" id="BDUF01000076">
    <property type="protein sequence ID" value="GAX91040.1"/>
    <property type="molecule type" value="Genomic_DNA"/>
</dbReference>
<dbReference type="InterPro" id="IPR010656">
    <property type="entry name" value="DctM"/>
</dbReference>
<dbReference type="Pfam" id="PF06808">
    <property type="entry name" value="DctM"/>
    <property type="match status" value="1"/>
</dbReference>
<sequence>MNEQKLLEKYDIEYSFRKKLGKWKVVVSFLAITLTLFQLYTAMFGTLPSQQHRGFHLGLGLGLIFLLFPDKTSGKKNGFRNSLLFFCLFLAADLLLYASGKLSLPVAVSAASFLILRLVSQWLNKKQDPIPWPDLFLALLGVAAGFYQVVFFQEIIGRTGDYSDMDLSVATLAVCLVLEAAKRVVGLPIVVVASVALVYAYAGSYMPGFLAHRGFSVERILSHSYLSTEGILGIPIAVSATFIFLFLFFGVVLNRTGIGQYFNDLAFALTGGLVGGPAKAAVVSSAMQGTVSGSSVANTVGSGIFTIPLMKKTGYTPEFAAAVEASSSTGGQIMPPVMGAAAFLMIEFTDLPYSQIALAALIPALLYFAGIYFAVHFESKRLGILGLPKDQLPDLKELILKKGYLLIPLILIVGILGIGQSPMKAALLGIAAAYLVSFLKKETRLGIKALLDTLEEGARTALGVIGACAAAGIIVGVVTLTGLGLKAAGGIIALANGYLLPTMFFTMITSLILGMGLPTTANYVITATMAAPALAEFGVPPIAAHLFVFYFGIVADITPPVALAAYAGAGLANANPFRTGVLATKIGVAAFLVPYIFVLSPELVMVDTTFTASLWAILTAIVGMVGISSGLFGYFITDSTKFERIVSFGAGLSLVDPGIVTDLAGLAILLAIYGLQKRRVAGLKSSVINSKL</sequence>
<keyword evidence="1" id="KW-1133">Transmembrane helix</keyword>
<feature type="transmembrane region" description="Helical" evidence="1">
    <location>
        <begin position="460"/>
        <end position="483"/>
    </location>
</feature>
<feature type="transmembrane region" description="Helical" evidence="1">
    <location>
        <begin position="612"/>
        <end position="637"/>
    </location>
</feature>
<dbReference type="AlphaFoldDB" id="A0A292YRE9"/>
<feature type="transmembrane region" description="Helical" evidence="1">
    <location>
        <begin position="546"/>
        <end position="569"/>
    </location>
</feature>
<feature type="transmembrane region" description="Helical" evidence="1">
    <location>
        <begin position="231"/>
        <end position="253"/>
    </location>
</feature>
<accession>A0A292YRE9</accession>
<keyword evidence="1" id="KW-0812">Transmembrane</keyword>
<feature type="transmembrane region" description="Helical" evidence="1">
    <location>
        <begin position="353"/>
        <end position="377"/>
    </location>
</feature>
<feature type="domain" description="TRAP C4-dicarboxylate transport system permease DctM subunit" evidence="2">
    <location>
        <begin position="173"/>
        <end position="608"/>
    </location>
</feature>
<feature type="transmembrane region" description="Helical" evidence="1">
    <location>
        <begin position="398"/>
        <end position="417"/>
    </location>
</feature>
<evidence type="ECO:0000256" key="1">
    <source>
        <dbReference type="SAM" id="Phobius"/>
    </source>
</evidence>
<evidence type="ECO:0000313" key="4">
    <source>
        <dbReference type="Proteomes" id="UP000217785"/>
    </source>
</evidence>
<dbReference type="PANTHER" id="PTHR43849">
    <property type="entry name" value="BLL3936 PROTEIN"/>
    <property type="match status" value="1"/>
</dbReference>
<gene>
    <name evidence="3" type="ORF">EFBL_2700</name>
</gene>
<protein>
    <submittedName>
        <fullName evidence="3">C4-dicarboxylate ABC transporter</fullName>
    </submittedName>
</protein>